<dbReference type="InterPro" id="IPR005119">
    <property type="entry name" value="LysR_subst-bd"/>
</dbReference>
<dbReference type="SUPFAM" id="SSF46785">
    <property type="entry name" value="Winged helix' DNA-binding domain"/>
    <property type="match status" value="1"/>
</dbReference>
<dbReference type="RefSeq" id="WP_079646451.1">
    <property type="nucleotide sequence ID" value="NZ_FUYM01000001.1"/>
</dbReference>
<evidence type="ECO:0000313" key="6">
    <source>
        <dbReference type="EMBL" id="SKB29313.1"/>
    </source>
</evidence>
<keyword evidence="7" id="KW-1185">Reference proteome</keyword>
<dbReference type="AlphaFoldDB" id="A0A1T5A3T9"/>
<keyword evidence="3" id="KW-0238">DNA-binding</keyword>
<evidence type="ECO:0000256" key="3">
    <source>
        <dbReference type="ARBA" id="ARBA00023125"/>
    </source>
</evidence>
<dbReference type="GO" id="GO:0003700">
    <property type="term" value="F:DNA-binding transcription factor activity"/>
    <property type="evidence" value="ECO:0007669"/>
    <property type="project" value="InterPro"/>
</dbReference>
<dbReference type="InterPro" id="IPR036388">
    <property type="entry name" value="WH-like_DNA-bd_sf"/>
</dbReference>
<dbReference type="CDD" id="cd08422">
    <property type="entry name" value="PBP2_CrgA_like"/>
    <property type="match status" value="1"/>
</dbReference>
<protein>
    <submittedName>
        <fullName evidence="6">Transcriptional regulator, LysR family</fullName>
    </submittedName>
</protein>
<dbReference type="Proteomes" id="UP000189818">
    <property type="component" value="Unassembled WGS sequence"/>
</dbReference>
<keyword evidence="2" id="KW-0805">Transcription regulation</keyword>
<accession>A0A1T5A3T9</accession>
<dbReference type="InterPro" id="IPR036390">
    <property type="entry name" value="WH_DNA-bd_sf"/>
</dbReference>
<dbReference type="PANTHER" id="PTHR30537:SF5">
    <property type="entry name" value="HTH-TYPE TRANSCRIPTIONAL ACTIVATOR TTDR-RELATED"/>
    <property type="match status" value="1"/>
</dbReference>
<organism evidence="6 7">
    <name type="scientific">Rhizorhabdus histidinilytica</name>
    <dbReference type="NCBI Taxonomy" id="439228"/>
    <lineage>
        <taxon>Bacteria</taxon>
        <taxon>Pseudomonadati</taxon>
        <taxon>Pseudomonadota</taxon>
        <taxon>Alphaproteobacteria</taxon>
        <taxon>Sphingomonadales</taxon>
        <taxon>Sphingomonadaceae</taxon>
        <taxon>Rhizorhabdus</taxon>
    </lineage>
</organism>
<evidence type="ECO:0000313" key="7">
    <source>
        <dbReference type="Proteomes" id="UP000189818"/>
    </source>
</evidence>
<dbReference type="STRING" id="439228.SAMN06295920_101520"/>
<dbReference type="InterPro" id="IPR058163">
    <property type="entry name" value="LysR-type_TF_proteobact-type"/>
</dbReference>
<sequence>MHEDYNLFVTIVEAGSLSAAGRRLRISPAMVSKRLARLEARLGATLVHRTTRRLLLTDVGQGFYEDASHILDAVRTAEARVAGRVGQPGGRLRVSAPTSFGRMHVAPYLRAFLDRYPRIELSLDLDDGFVDLLGERIDVAIRIATQPEGSLVAHPLAENRRILCAAPGYLAAQGTPASLADLGRHRLLAADHQFPWRLEGPGGPVALDGVSAVRTNSSEVARELTIAGLGIALRSTWDVGPALRDGSLVRILPEISGATDVAIYAVQPRGTAGAPNADAFVDHFRTLFSPVPPWDK</sequence>
<dbReference type="GO" id="GO:0003677">
    <property type="term" value="F:DNA binding"/>
    <property type="evidence" value="ECO:0007669"/>
    <property type="project" value="UniProtKB-KW"/>
</dbReference>
<dbReference type="Gene3D" id="3.40.190.290">
    <property type="match status" value="1"/>
</dbReference>
<reference evidence="7" key="1">
    <citation type="submission" date="2017-02" db="EMBL/GenBank/DDBJ databases">
        <authorList>
            <person name="Varghese N."/>
            <person name="Submissions S."/>
        </authorList>
    </citation>
    <scope>NUCLEOTIDE SEQUENCE [LARGE SCALE GENOMIC DNA]</scope>
    <source>
        <strain evidence="7">UM2</strain>
    </source>
</reference>
<dbReference type="Pfam" id="PF00126">
    <property type="entry name" value="HTH_1"/>
    <property type="match status" value="1"/>
</dbReference>
<dbReference type="OrthoDB" id="9786526at2"/>
<feature type="domain" description="HTH lysR-type" evidence="5">
    <location>
        <begin position="8"/>
        <end position="57"/>
    </location>
</feature>
<evidence type="ECO:0000256" key="4">
    <source>
        <dbReference type="ARBA" id="ARBA00023163"/>
    </source>
</evidence>
<dbReference type="SUPFAM" id="SSF53850">
    <property type="entry name" value="Periplasmic binding protein-like II"/>
    <property type="match status" value="1"/>
</dbReference>
<dbReference type="FunFam" id="1.10.10.10:FF:000001">
    <property type="entry name" value="LysR family transcriptional regulator"/>
    <property type="match status" value="1"/>
</dbReference>
<dbReference type="PROSITE" id="PS50931">
    <property type="entry name" value="HTH_LYSR"/>
    <property type="match status" value="1"/>
</dbReference>
<dbReference type="PANTHER" id="PTHR30537">
    <property type="entry name" value="HTH-TYPE TRANSCRIPTIONAL REGULATOR"/>
    <property type="match status" value="1"/>
</dbReference>
<proteinExistence type="inferred from homology"/>
<name>A0A1T5A3T9_9SPHN</name>
<dbReference type="InterPro" id="IPR000847">
    <property type="entry name" value="LysR_HTH_N"/>
</dbReference>
<dbReference type="EMBL" id="FUYM01000001">
    <property type="protein sequence ID" value="SKB29313.1"/>
    <property type="molecule type" value="Genomic_DNA"/>
</dbReference>
<gene>
    <name evidence="6" type="ORF">SAMN06295920_101520</name>
</gene>
<dbReference type="Gene3D" id="1.10.10.10">
    <property type="entry name" value="Winged helix-like DNA-binding domain superfamily/Winged helix DNA-binding domain"/>
    <property type="match status" value="1"/>
</dbReference>
<keyword evidence="4" id="KW-0804">Transcription</keyword>
<evidence type="ECO:0000256" key="2">
    <source>
        <dbReference type="ARBA" id="ARBA00023015"/>
    </source>
</evidence>
<comment type="similarity">
    <text evidence="1">Belongs to the LysR transcriptional regulatory family.</text>
</comment>
<dbReference type="Pfam" id="PF03466">
    <property type="entry name" value="LysR_substrate"/>
    <property type="match status" value="1"/>
</dbReference>
<evidence type="ECO:0000256" key="1">
    <source>
        <dbReference type="ARBA" id="ARBA00009437"/>
    </source>
</evidence>
<evidence type="ECO:0000259" key="5">
    <source>
        <dbReference type="PROSITE" id="PS50931"/>
    </source>
</evidence>